<dbReference type="Proteomes" id="UP000829542">
    <property type="component" value="Chromosome"/>
</dbReference>
<proteinExistence type="predicted"/>
<organism evidence="1 2">
    <name type="scientific">Ignatzschineria rhizosphaerae</name>
    <dbReference type="NCBI Taxonomy" id="2923279"/>
    <lineage>
        <taxon>Bacteria</taxon>
        <taxon>Pseudomonadati</taxon>
        <taxon>Pseudomonadota</taxon>
        <taxon>Gammaproteobacteria</taxon>
        <taxon>Cardiobacteriales</taxon>
        <taxon>Ignatzschineriaceae</taxon>
        <taxon>Ignatzschineria</taxon>
    </lineage>
</organism>
<reference evidence="1 2" key="1">
    <citation type="submission" date="2022-03" db="EMBL/GenBank/DDBJ databases">
        <title>Ignatzschineria rhizosphaerae HR5S32.</title>
        <authorList>
            <person name="Sun J.Q."/>
            <person name="Feng J.Y."/>
        </authorList>
    </citation>
    <scope>NUCLEOTIDE SEQUENCE [LARGE SCALE GENOMIC DNA]</scope>
    <source>
        <strain evidence="1 2">HR5S32</strain>
    </source>
</reference>
<accession>A0ABY3X1E9</accession>
<gene>
    <name evidence="1" type="ORF">MMG00_01995</name>
</gene>
<evidence type="ECO:0000313" key="2">
    <source>
        <dbReference type="Proteomes" id="UP000829542"/>
    </source>
</evidence>
<keyword evidence="2" id="KW-1185">Reference proteome</keyword>
<dbReference type="EMBL" id="CP093379">
    <property type="protein sequence ID" value="UNM96659.1"/>
    <property type="molecule type" value="Genomic_DNA"/>
</dbReference>
<name>A0ABY3X1E9_9GAMM</name>
<dbReference type="RefSeq" id="WP_242150658.1">
    <property type="nucleotide sequence ID" value="NZ_CP093379.1"/>
</dbReference>
<protein>
    <recommendedName>
        <fullName evidence="3">DUF3304 domain-containing protein</fullName>
    </recommendedName>
</protein>
<sequence length="94" mass="10538">MTDSIYRKPKTVTAPKGRLEIVEVLWDGGAGGTSVIKCTWDGNEGLGMRWNGFEGMPLGNPTSHDHPTWFILPDFMKYPTLAWVEEQKAKVSKE</sequence>
<evidence type="ECO:0008006" key="3">
    <source>
        <dbReference type="Google" id="ProtNLM"/>
    </source>
</evidence>
<evidence type="ECO:0000313" key="1">
    <source>
        <dbReference type="EMBL" id="UNM96659.1"/>
    </source>
</evidence>